<comment type="caution">
    <text evidence="2">The sequence shown here is derived from an EMBL/GenBank/DDBJ whole genome shotgun (WGS) entry which is preliminary data.</text>
</comment>
<reference evidence="2" key="1">
    <citation type="journal article" date="2022" name="bioRxiv">
        <title>Sequencing and chromosome-scale assembly of the giantPleurodeles waltlgenome.</title>
        <authorList>
            <person name="Brown T."/>
            <person name="Elewa A."/>
            <person name="Iarovenko S."/>
            <person name="Subramanian E."/>
            <person name="Araus A.J."/>
            <person name="Petzold A."/>
            <person name="Susuki M."/>
            <person name="Suzuki K.-i.T."/>
            <person name="Hayashi T."/>
            <person name="Toyoda A."/>
            <person name="Oliveira C."/>
            <person name="Osipova E."/>
            <person name="Leigh N.D."/>
            <person name="Simon A."/>
            <person name="Yun M.H."/>
        </authorList>
    </citation>
    <scope>NUCLEOTIDE SEQUENCE</scope>
    <source>
        <strain evidence="2">20211129_DDA</strain>
        <tissue evidence="2">Liver</tissue>
    </source>
</reference>
<dbReference type="AlphaFoldDB" id="A0AAV7VHM3"/>
<feature type="region of interest" description="Disordered" evidence="1">
    <location>
        <begin position="1"/>
        <end position="91"/>
    </location>
</feature>
<feature type="compositionally biased region" description="Basic residues" evidence="1">
    <location>
        <begin position="81"/>
        <end position="91"/>
    </location>
</feature>
<evidence type="ECO:0000313" key="2">
    <source>
        <dbReference type="EMBL" id="KAJ1199682.1"/>
    </source>
</evidence>
<evidence type="ECO:0000313" key="3">
    <source>
        <dbReference type="Proteomes" id="UP001066276"/>
    </source>
</evidence>
<sequence length="91" mass="10133">MEATREDGLPIGSLPPPRELEMVKKRLPPFQEENHGSDPGRRTSHWFPATAAGTGDGQKEASTLSRGERRDSELELEGADRRRKTKDHGGR</sequence>
<name>A0AAV7VHM3_PLEWA</name>
<gene>
    <name evidence="2" type="ORF">NDU88_003515</name>
</gene>
<protein>
    <submittedName>
        <fullName evidence="2">Uncharacterized protein</fullName>
    </submittedName>
</protein>
<organism evidence="2 3">
    <name type="scientific">Pleurodeles waltl</name>
    <name type="common">Iberian ribbed newt</name>
    <dbReference type="NCBI Taxonomy" id="8319"/>
    <lineage>
        <taxon>Eukaryota</taxon>
        <taxon>Metazoa</taxon>
        <taxon>Chordata</taxon>
        <taxon>Craniata</taxon>
        <taxon>Vertebrata</taxon>
        <taxon>Euteleostomi</taxon>
        <taxon>Amphibia</taxon>
        <taxon>Batrachia</taxon>
        <taxon>Caudata</taxon>
        <taxon>Salamandroidea</taxon>
        <taxon>Salamandridae</taxon>
        <taxon>Pleurodelinae</taxon>
        <taxon>Pleurodeles</taxon>
    </lineage>
</organism>
<accession>A0AAV7VHM3</accession>
<dbReference type="EMBL" id="JANPWB010000003">
    <property type="protein sequence ID" value="KAJ1199682.1"/>
    <property type="molecule type" value="Genomic_DNA"/>
</dbReference>
<keyword evidence="3" id="KW-1185">Reference proteome</keyword>
<proteinExistence type="predicted"/>
<feature type="compositionally biased region" description="Basic and acidic residues" evidence="1">
    <location>
        <begin position="32"/>
        <end position="41"/>
    </location>
</feature>
<dbReference type="Proteomes" id="UP001066276">
    <property type="component" value="Chromosome 2_1"/>
</dbReference>
<evidence type="ECO:0000256" key="1">
    <source>
        <dbReference type="SAM" id="MobiDB-lite"/>
    </source>
</evidence>